<dbReference type="HOGENOM" id="CLU_068529_2_1_4"/>
<dbReference type="Pfam" id="PF07743">
    <property type="entry name" value="HSCB_C"/>
    <property type="match status" value="1"/>
</dbReference>
<dbReference type="NCBIfam" id="TIGR00714">
    <property type="entry name" value="hscB"/>
    <property type="match status" value="1"/>
</dbReference>
<name>G0ACS8_COLFT</name>
<protein>
    <recommendedName>
        <fullName evidence="4">Co-chaperone protein HscB homolog</fullName>
    </recommendedName>
</protein>
<reference evidence="7" key="6">
    <citation type="submission" date="2011-05" db="EMBL/GenBank/DDBJ databases">
        <title>Complete sequence of Collimonas fungivorans Ter331.</title>
        <authorList>
            <person name="Leveau J.H."/>
        </authorList>
    </citation>
    <scope>NUCLEOTIDE SEQUENCE [LARGE SCALE GENOMIC DNA]</scope>
    <source>
        <strain evidence="7">Ter331</strain>
    </source>
</reference>
<dbReference type="eggNOG" id="COG1076">
    <property type="taxonomic scope" value="Bacteria"/>
</dbReference>
<dbReference type="Gene3D" id="1.10.287.110">
    <property type="entry name" value="DnaJ domain"/>
    <property type="match status" value="1"/>
</dbReference>
<reference evidence="6 7" key="4">
    <citation type="journal article" date="2010" name="Environ. Microbiol.">
        <title>The bacterial genus Collimonas: mycophagy, weathering and other adaptive solutions to life in oligotrophic soil environments.</title>
        <authorList>
            <person name="Leveau J.H."/>
            <person name="Uroz S."/>
            <person name="de Boer W."/>
        </authorList>
    </citation>
    <scope>NUCLEOTIDE SEQUENCE [LARGE SCALE GENOMIC DNA]</scope>
    <source>
        <strain evidence="6 7">Ter331</strain>
    </source>
</reference>
<organism evidence="6 7">
    <name type="scientific">Collimonas fungivorans (strain Ter331)</name>
    <dbReference type="NCBI Taxonomy" id="1005048"/>
    <lineage>
        <taxon>Bacteria</taxon>
        <taxon>Pseudomonadati</taxon>
        <taxon>Pseudomonadota</taxon>
        <taxon>Betaproteobacteria</taxon>
        <taxon>Burkholderiales</taxon>
        <taxon>Oxalobacteraceae</taxon>
        <taxon>Collimonas</taxon>
    </lineage>
</organism>
<evidence type="ECO:0000256" key="4">
    <source>
        <dbReference type="HAMAP-Rule" id="MF_00682"/>
    </source>
</evidence>
<evidence type="ECO:0000256" key="3">
    <source>
        <dbReference type="ARBA" id="ARBA00025596"/>
    </source>
</evidence>
<comment type="function">
    <text evidence="3 4">Co-chaperone involved in the maturation of iron-sulfur cluster-containing proteins. Seems to help targeting proteins to be folded toward HscA.</text>
</comment>
<dbReference type="KEGG" id="cfu:CFU_3127"/>
<dbReference type="InterPro" id="IPR036386">
    <property type="entry name" value="HscB_C_sf"/>
</dbReference>
<dbReference type="EMBL" id="CP002745">
    <property type="protein sequence ID" value="AEK62952.1"/>
    <property type="molecule type" value="Genomic_DNA"/>
</dbReference>
<dbReference type="GO" id="GO:1990230">
    <property type="term" value="C:iron-sulfur cluster transfer complex"/>
    <property type="evidence" value="ECO:0007669"/>
    <property type="project" value="TreeGrafter"/>
</dbReference>
<reference evidence="6 7" key="1">
    <citation type="journal article" date="2004" name="Environ. Microbiol.">
        <title>Phylogeny-function analysis of (meta)genomic libraries: screening for expression of ribosomal RNA genes by large-insert library fluorescent in situ hybridization (LIL-FISH).</title>
        <authorList>
            <person name="Leveau J.H."/>
            <person name="Gerards S."/>
            <person name="de Boer W."/>
            <person name="van Veen J.A."/>
        </authorList>
    </citation>
    <scope>NUCLEOTIDE SEQUENCE [LARGE SCALE GENOMIC DNA]</scope>
    <source>
        <strain evidence="6 7">Ter331</strain>
    </source>
</reference>
<reference evidence="6 7" key="5">
    <citation type="journal article" date="2011" name="ISME J.">
        <title>Dual transcriptional profiling of a bacterial/fungal confrontation: Collimonas fungivorans versus Aspergillus niger.</title>
        <authorList>
            <person name="Mela F."/>
            <person name="Fritsche K."/>
            <person name="de Boer W."/>
            <person name="van Veen J.A."/>
            <person name="de Graaff L.H."/>
            <person name="van den Berg M."/>
            <person name="Leveau J.H."/>
        </authorList>
    </citation>
    <scope>NUCLEOTIDE SEQUENCE [LARGE SCALE GENOMIC DNA]</scope>
    <source>
        <strain evidence="6 7">Ter331</strain>
    </source>
</reference>
<feature type="domain" description="J" evidence="5">
    <location>
        <begin position="25"/>
        <end position="97"/>
    </location>
</feature>
<dbReference type="STRING" id="1005048.CFU_3127"/>
<dbReference type="Gene3D" id="1.20.1280.20">
    <property type="entry name" value="HscB, C-terminal domain"/>
    <property type="match status" value="1"/>
</dbReference>
<evidence type="ECO:0000256" key="2">
    <source>
        <dbReference type="ARBA" id="ARBA00023186"/>
    </source>
</evidence>
<dbReference type="SUPFAM" id="SSF46565">
    <property type="entry name" value="Chaperone J-domain"/>
    <property type="match status" value="1"/>
</dbReference>
<comment type="subunit">
    <text evidence="4">Interacts with HscA and stimulates its ATPase activity.</text>
</comment>
<evidence type="ECO:0000256" key="1">
    <source>
        <dbReference type="ARBA" id="ARBA00010476"/>
    </source>
</evidence>
<dbReference type="CDD" id="cd06257">
    <property type="entry name" value="DnaJ"/>
    <property type="match status" value="1"/>
</dbReference>
<dbReference type="GO" id="GO:0044571">
    <property type="term" value="P:[2Fe-2S] cluster assembly"/>
    <property type="evidence" value="ECO:0007669"/>
    <property type="project" value="InterPro"/>
</dbReference>
<dbReference type="InterPro" id="IPR004640">
    <property type="entry name" value="HscB"/>
</dbReference>
<proteinExistence type="inferred from homology"/>
<reference evidence="6 7" key="3">
    <citation type="journal article" date="2008" name="FEMS Microbiol. Ecol.">
        <title>Identification and characterization of genes underlying chitinolysis in Collimonas fungivorans Ter331.</title>
        <authorList>
            <person name="Fritsche K."/>
            <person name="de Boer W."/>
            <person name="Gerards S."/>
            <person name="van den Berg M."/>
            <person name="van Veen J.A."/>
            <person name="Leveau J.H."/>
        </authorList>
    </citation>
    <scope>NUCLEOTIDE SEQUENCE [LARGE SCALE GENOMIC DNA]</scope>
    <source>
        <strain evidence="6 7">Ter331</strain>
    </source>
</reference>
<evidence type="ECO:0000259" key="5">
    <source>
        <dbReference type="PROSITE" id="PS50076"/>
    </source>
</evidence>
<dbReference type="NCBIfam" id="NF002935">
    <property type="entry name" value="PRK03578.1"/>
    <property type="match status" value="1"/>
</dbReference>
<evidence type="ECO:0000313" key="6">
    <source>
        <dbReference type="EMBL" id="AEK62952.1"/>
    </source>
</evidence>
<keyword evidence="2 4" id="KW-0143">Chaperone</keyword>
<dbReference type="AlphaFoldDB" id="G0ACS8"/>
<dbReference type="InterPro" id="IPR036869">
    <property type="entry name" value="J_dom_sf"/>
</dbReference>
<dbReference type="HAMAP" id="MF_00682">
    <property type="entry name" value="HscB"/>
    <property type="match status" value="1"/>
</dbReference>
<dbReference type="GO" id="GO:0051087">
    <property type="term" value="F:protein-folding chaperone binding"/>
    <property type="evidence" value="ECO:0007669"/>
    <property type="project" value="InterPro"/>
</dbReference>
<reference evidence="6 7" key="2">
    <citation type="journal article" date="2006" name="J. Microbiol. Methods">
        <title>Genomic flank-sequencing of plasposon insertion sites for rapid identification of functional genes.</title>
        <authorList>
            <person name="Leveau J.H."/>
            <person name="Gerards S."/>
            <person name="Fritsche K."/>
            <person name="Zondag G."/>
            <person name="van Veen J.A."/>
        </authorList>
    </citation>
    <scope>NUCLEOTIDE SEQUENCE [LARGE SCALE GENOMIC DNA]</scope>
    <source>
        <strain evidence="6 7">Ter331</strain>
    </source>
</reference>
<gene>
    <name evidence="4 6" type="primary">hscB</name>
    <name evidence="6" type="ordered locus">CFU_3127</name>
</gene>
<dbReference type="GO" id="GO:0051259">
    <property type="term" value="P:protein complex oligomerization"/>
    <property type="evidence" value="ECO:0007669"/>
    <property type="project" value="InterPro"/>
</dbReference>
<keyword evidence="7" id="KW-1185">Reference proteome</keyword>
<dbReference type="SUPFAM" id="SSF47144">
    <property type="entry name" value="HSC20 (HSCB), C-terminal oligomerisation domain"/>
    <property type="match status" value="1"/>
</dbReference>
<dbReference type="Proteomes" id="UP000008392">
    <property type="component" value="Chromosome"/>
</dbReference>
<dbReference type="PANTHER" id="PTHR14021:SF15">
    <property type="entry name" value="IRON-SULFUR CLUSTER CO-CHAPERONE PROTEIN HSCB"/>
    <property type="match status" value="1"/>
</dbReference>
<dbReference type="InterPro" id="IPR001623">
    <property type="entry name" value="DnaJ_domain"/>
</dbReference>
<dbReference type="PROSITE" id="PS50076">
    <property type="entry name" value="DNAJ_2"/>
    <property type="match status" value="1"/>
</dbReference>
<accession>G0ACS8</accession>
<dbReference type="InterPro" id="IPR009073">
    <property type="entry name" value="HscB_oligo_C"/>
</dbReference>
<dbReference type="GO" id="GO:0001671">
    <property type="term" value="F:ATPase activator activity"/>
    <property type="evidence" value="ECO:0007669"/>
    <property type="project" value="InterPro"/>
</dbReference>
<dbReference type="GO" id="GO:0006457">
    <property type="term" value="P:protein folding"/>
    <property type="evidence" value="ECO:0007669"/>
    <property type="project" value="UniProtKB-UniRule"/>
</dbReference>
<dbReference type="SMART" id="SM00271">
    <property type="entry name" value="DnaJ"/>
    <property type="match status" value="1"/>
</dbReference>
<sequence length="193" mass="22070">MTRTTLDWTKPVVLQQAFVLRAMQNHFELFHLPQRFTLDSAALDRAYHEVQNQTHPDRFASASGAEKRVAMQWTTRANEAYQTLKSPFKRAAYLCELNGVELQAESNTAMPAAFLMQQMEWRETLDDARAGKDLAALEQLDLELRAARKADLQRIGDLLDAQDFQQAAQYVRQLMFLEKFGEEIGNAFAVLES</sequence>
<evidence type="ECO:0000313" key="7">
    <source>
        <dbReference type="Proteomes" id="UP000008392"/>
    </source>
</evidence>
<dbReference type="PANTHER" id="PTHR14021">
    <property type="entry name" value="IRON-SULFUR CLUSTER CO-CHAPERONE PROTEIN HSCB"/>
    <property type="match status" value="1"/>
</dbReference>
<comment type="similarity">
    <text evidence="1 4">Belongs to the HscB family.</text>
</comment>